<name>A0A166RHX5_9CLOT</name>
<accession>A0A166RHX5</accession>
<dbReference type="Proteomes" id="UP000093694">
    <property type="component" value="Unassembled WGS sequence"/>
</dbReference>
<dbReference type="AlphaFoldDB" id="A0A166RHX5"/>
<reference evidence="4 6" key="2">
    <citation type="journal article" date="2016" name="Front. Microbiol.">
        <title>Industrial Acetogenic Biocatalysts: A Comparative Metabolic and Genomic Analysis.</title>
        <authorList>
            <person name="Bengelsdorf F."/>
            <person name="Poehlein A."/>
            <person name="Sonja S."/>
            <person name="Erz C."/>
            <person name="Hummel T."/>
            <person name="Hoffmeister S."/>
            <person name="Daniel R."/>
            <person name="Durre P."/>
        </authorList>
    </citation>
    <scope>NUCLEOTIDE SEQUENCE [LARGE SCALE GENOMIC DNA]</scope>
    <source>
        <strain evidence="4 6">PTA-10522</strain>
    </source>
</reference>
<evidence type="ECO:0000256" key="1">
    <source>
        <dbReference type="ARBA" id="ARBA00023125"/>
    </source>
</evidence>
<proteinExistence type="predicted"/>
<evidence type="ECO:0000259" key="2">
    <source>
        <dbReference type="PROSITE" id="PS50943"/>
    </source>
</evidence>
<dbReference type="EMBL" id="LITQ01000029">
    <property type="protein sequence ID" value="OAA90820.1"/>
    <property type="molecule type" value="Genomic_DNA"/>
</dbReference>
<dbReference type="InterPro" id="IPR001387">
    <property type="entry name" value="Cro/C1-type_HTH"/>
</dbReference>
<keyword evidence="6" id="KW-1185">Reference proteome</keyword>
<feature type="domain" description="HTH cro/C1-type" evidence="2">
    <location>
        <begin position="9"/>
        <end position="64"/>
    </location>
</feature>
<dbReference type="PANTHER" id="PTHR46797:SF1">
    <property type="entry name" value="METHYLPHOSPHONATE SYNTHASE"/>
    <property type="match status" value="1"/>
</dbReference>
<sequence length="150" mass="17217">MNRLNGEKIKNIRLFKRLGLNETAKKAGISGSYLSNIEKGIKTNPSTETLQKIADALGVSVNEFFDSENISNDNINNTKPELNKRDLRDIAKDVDSIMDKLDKKEDGPTYYNDIEMKEDDKELFRSALELALKTIKVKNKEKYTPKKYRK</sequence>
<dbReference type="Proteomes" id="UP000077384">
    <property type="component" value="Unassembled WGS sequence"/>
</dbReference>
<reference evidence="3 5" key="1">
    <citation type="journal article" date="2015" name="Biotechnol. Bioeng.">
        <title>Genome sequence and phenotypic characterization of Caulobacter segnis.</title>
        <authorList>
            <person name="Patel S."/>
            <person name="Fletcher B."/>
            <person name="Scott D.C."/>
            <person name="Ely B."/>
        </authorList>
    </citation>
    <scope>NUCLEOTIDE SEQUENCE [LARGE SCALE GENOMIC DNA]</scope>
    <source>
        <strain evidence="3 5">PS02</strain>
    </source>
</reference>
<dbReference type="GO" id="GO:0003677">
    <property type="term" value="F:DNA binding"/>
    <property type="evidence" value="ECO:0007669"/>
    <property type="project" value="UniProtKB-KW"/>
</dbReference>
<dbReference type="InterPro" id="IPR050807">
    <property type="entry name" value="TransReg_Diox_bact_type"/>
</dbReference>
<gene>
    <name evidence="3" type="primary">sinR_3</name>
    <name evidence="4" type="synonym">sinR_2</name>
    <name evidence="4" type="ORF">CLCOS_06980</name>
    <name evidence="3" type="ORF">WX73_01970</name>
</gene>
<protein>
    <submittedName>
        <fullName evidence="3">HTH-type transcriptional regulator SinR</fullName>
    </submittedName>
</protein>
<dbReference type="PROSITE" id="PS50943">
    <property type="entry name" value="HTH_CROC1"/>
    <property type="match status" value="1"/>
</dbReference>
<evidence type="ECO:0000313" key="5">
    <source>
        <dbReference type="Proteomes" id="UP000077384"/>
    </source>
</evidence>
<dbReference type="SMART" id="SM00530">
    <property type="entry name" value="HTH_XRE"/>
    <property type="match status" value="1"/>
</dbReference>
<dbReference type="PATRIC" id="fig|1705578.3.peg.2231"/>
<dbReference type="CDD" id="cd00093">
    <property type="entry name" value="HTH_XRE"/>
    <property type="match status" value="1"/>
</dbReference>
<dbReference type="InterPro" id="IPR010982">
    <property type="entry name" value="Lambda_DNA-bd_dom_sf"/>
</dbReference>
<evidence type="ECO:0000313" key="6">
    <source>
        <dbReference type="Proteomes" id="UP000093694"/>
    </source>
</evidence>
<dbReference type="PANTHER" id="PTHR46797">
    <property type="entry name" value="HTH-TYPE TRANSCRIPTIONAL REGULATOR"/>
    <property type="match status" value="1"/>
</dbReference>
<dbReference type="GO" id="GO:0003700">
    <property type="term" value="F:DNA-binding transcription factor activity"/>
    <property type="evidence" value="ECO:0007669"/>
    <property type="project" value="TreeGrafter"/>
</dbReference>
<dbReference type="GO" id="GO:0005829">
    <property type="term" value="C:cytosol"/>
    <property type="evidence" value="ECO:0007669"/>
    <property type="project" value="TreeGrafter"/>
</dbReference>
<dbReference type="Pfam" id="PF01381">
    <property type="entry name" value="HTH_3"/>
    <property type="match status" value="1"/>
</dbReference>
<keyword evidence="1" id="KW-0238">DNA-binding</keyword>
<dbReference type="EMBL" id="LROR01000031">
    <property type="protein sequence ID" value="OBR96854.1"/>
    <property type="molecule type" value="Genomic_DNA"/>
</dbReference>
<dbReference type="SUPFAM" id="SSF47413">
    <property type="entry name" value="lambda repressor-like DNA-binding domains"/>
    <property type="match status" value="1"/>
</dbReference>
<dbReference type="Gene3D" id="1.10.260.40">
    <property type="entry name" value="lambda repressor-like DNA-binding domains"/>
    <property type="match status" value="1"/>
</dbReference>
<comment type="caution">
    <text evidence="3">The sequence shown here is derived from an EMBL/GenBank/DDBJ whole genome shotgun (WGS) entry which is preliminary data.</text>
</comment>
<evidence type="ECO:0000313" key="3">
    <source>
        <dbReference type="EMBL" id="OAA90820.1"/>
    </source>
</evidence>
<evidence type="ECO:0000313" key="4">
    <source>
        <dbReference type="EMBL" id="OBR96854.1"/>
    </source>
</evidence>
<organism evidence="3 5">
    <name type="scientific">Clostridium coskatii</name>
    <dbReference type="NCBI Taxonomy" id="1705578"/>
    <lineage>
        <taxon>Bacteria</taxon>
        <taxon>Bacillati</taxon>
        <taxon>Bacillota</taxon>
        <taxon>Clostridia</taxon>
        <taxon>Eubacteriales</taxon>
        <taxon>Clostridiaceae</taxon>
        <taxon>Clostridium</taxon>
    </lineage>
</organism>